<dbReference type="AlphaFoldDB" id="A0A644UIX3"/>
<comment type="caution">
    <text evidence="12">The sequence shown here is derived from an EMBL/GenBank/DDBJ whole genome shotgun (WGS) entry which is preliminary data.</text>
</comment>
<feature type="transmembrane region" description="Helical" evidence="10">
    <location>
        <begin position="423"/>
        <end position="448"/>
    </location>
</feature>
<dbReference type="GO" id="GO:0005524">
    <property type="term" value="F:ATP binding"/>
    <property type="evidence" value="ECO:0007669"/>
    <property type="project" value="UniProtKB-KW"/>
</dbReference>
<dbReference type="SUPFAM" id="SSF55008">
    <property type="entry name" value="HMA, heavy metal-associated domain"/>
    <property type="match status" value="1"/>
</dbReference>
<feature type="transmembrane region" description="Helical" evidence="10">
    <location>
        <begin position="750"/>
        <end position="769"/>
    </location>
</feature>
<gene>
    <name evidence="12" type="primary">cadA_8</name>
    <name evidence="12" type="ORF">SDC9_24829</name>
</gene>
<evidence type="ECO:0000256" key="1">
    <source>
        <dbReference type="ARBA" id="ARBA00004141"/>
    </source>
</evidence>
<dbReference type="GO" id="GO:0016020">
    <property type="term" value="C:membrane"/>
    <property type="evidence" value="ECO:0007669"/>
    <property type="project" value="UniProtKB-SubCell"/>
</dbReference>
<name>A0A644UIX3_9ZZZZ</name>
<dbReference type="SFLD" id="SFLDG00002">
    <property type="entry name" value="C1.7:_P-type_atpase_like"/>
    <property type="match status" value="1"/>
</dbReference>
<reference evidence="12" key="1">
    <citation type="submission" date="2019-08" db="EMBL/GenBank/DDBJ databases">
        <authorList>
            <person name="Kucharzyk K."/>
            <person name="Murdoch R.W."/>
            <person name="Higgins S."/>
            <person name="Loffler F."/>
        </authorList>
    </citation>
    <scope>NUCLEOTIDE SEQUENCE</scope>
</reference>
<dbReference type="InterPro" id="IPR008250">
    <property type="entry name" value="ATPase_P-typ_transduc_dom_A_sf"/>
</dbReference>
<evidence type="ECO:0000256" key="8">
    <source>
        <dbReference type="ARBA" id="ARBA00022989"/>
    </source>
</evidence>
<keyword evidence="6" id="KW-0067">ATP-binding</keyword>
<dbReference type="GO" id="GO:0016887">
    <property type="term" value="F:ATP hydrolysis activity"/>
    <property type="evidence" value="ECO:0007669"/>
    <property type="project" value="InterPro"/>
</dbReference>
<feature type="transmembrane region" description="Helical" evidence="10">
    <location>
        <begin position="725"/>
        <end position="744"/>
    </location>
</feature>
<dbReference type="PROSITE" id="PS01229">
    <property type="entry name" value="COF_2"/>
    <property type="match status" value="1"/>
</dbReference>
<dbReference type="PANTHER" id="PTHR48085:SF5">
    <property type="entry name" value="CADMIUM_ZINC-TRANSPORTING ATPASE HMA4-RELATED"/>
    <property type="match status" value="1"/>
</dbReference>
<keyword evidence="7" id="KW-1278">Translocase</keyword>
<comment type="similarity">
    <text evidence="2">Belongs to the cation transport ATPase (P-type) (TC 3.A.3) family. Type IB subfamily.</text>
</comment>
<keyword evidence="3 10" id="KW-0812">Transmembrane</keyword>
<sequence>MKKIVKVIENIHTKMHKEYVPNQIEQHVPGHPLDCMCEICHPHVEYCDVCGESLANCTCKMPDADVPKKVYILENLDCANCAAKMEHKIQELPEVRYASISFTTKQLRLSAANQEALLPKIQEICQAIESAVVVIPRGNQRPNIDRSYFPENFKTKKIREKFFLSMKLWEIIIGALLFLLLFFGPYRGEFLFYGLMLSYIILGYDILLTAVKNLFKGRVLDENFLMLVATIGAFIIGQGEEAVGVMLFYRVGEYFEELAVAKSRNEIMTAVDMRPEVVNLLIGKEVKITPAADANVGDILLVRVGDRIPLDGVVIDGESLIDLSPVTGEPVPVRKIYGDEIISGCVNTTGVLKMRVEKILQESMVTKILDAVENAAASKPRIDKFITTFARIYTPVVVVIAVLTAIIPGVITGDWQKWTYTALTFLVISCPCALVLSVPLAFFAGIGAGSKRGILFKGGVVLEALKNCAVVVMDKTGTVTQGNFILQKIMPTRGITEDALLQLSASVEVVSAHPIANSIVLAAKNKGLDLIRPTNAEEIAGEGIVAETTFGKILCGNKKLMERFEINISAYHSTGFGTEVLVALNGEYAGNLLIADTIKSDAVSAITKLKEMGLSTAMLTGDAMESAQAVAAEVGIDRVYAKLLPQDKYNVLNDLRAKYGSVMFVGDGINDAPVLAGADVGAAMGSGADAAIEAADVVFMNSEMESIPKAIEIARTTNNIAWQNVVFALVIKVAIMALGLGGFASMWMAVFADTGVAMLCVINSVRILYQVNK</sequence>
<dbReference type="GO" id="GO:0046872">
    <property type="term" value="F:metal ion binding"/>
    <property type="evidence" value="ECO:0007669"/>
    <property type="project" value="UniProtKB-KW"/>
</dbReference>
<evidence type="ECO:0000256" key="7">
    <source>
        <dbReference type="ARBA" id="ARBA00022967"/>
    </source>
</evidence>
<dbReference type="SFLD" id="SFLDF00027">
    <property type="entry name" value="p-type_atpase"/>
    <property type="match status" value="1"/>
</dbReference>
<keyword evidence="12" id="KW-0378">Hydrolase</keyword>
<dbReference type="InterPro" id="IPR023299">
    <property type="entry name" value="ATPase_P-typ_cyto_dom_N"/>
</dbReference>
<feature type="domain" description="HMA" evidence="11">
    <location>
        <begin position="67"/>
        <end position="136"/>
    </location>
</feature>
<evidence type="ECO:0000256" key="9">
    <source>
        <dbReference type="ARBA" id="ARBA00023136"/>
    </source>
</evidence>
<evidence type="ECO:0000256" key="3">
    <source>
        <dbReference type="ARBA" id="ARBA00022692"/>
    </source>
</evidence>
<dbReference type="PROSITE" id="PS00154">
    <property type="entry name" value="ATPASE_E1_E2"/>
    <property type="match status" value="1"/>
</dbReference>
<dbReference type="InterPro" id="IPR023214">
    <property type="entry name" value="HAD_sf"/>
</dbReference>
<dbReference type="InterPro" id="IPR059000">
    <property type="entry name" value="ATPase_P-type_domA"/>
</dbReference>
<dbReference type="Pfam" id="PF00702">
    <property type="entry name" value="Hydrolase"/>
    <property type="match status" value="1"/>
</dbReference>
<accession>A0A644UIX3</accession>
<dbReference type="SUPFAM" id="SSF81653">
    <property type="entry name" value="Calcium ATPase, transduction domain A"/>
    <property type="match status" value="1"/>
</dbReference>
<dbReference type="GO" id="GO:0019829">
    <property type="term" value="F:ATPase-coupled monoatomic cation transmembrane transporter activity"/>
    <property type="evidence" value="ECO:0007669"/>
    <property type="project" value="InterPro"/>
</dbReference>
<dbReference type="GO" id="GO:0015086">
    <property type="term" value="F:cadmium ion transmembrane transporter activity"/>
    <property type="evidence" value="ECO:0007669"/>
    <property type="project" value="TreeGrafter"/>
</dbReference>
<feature type="transmembrane region" description="Helical" evidence="10">
    <location>
        <begin position="389"/>
        <end position="411"/>
    </location>
</feature>
<keyword evidence="9 10" id="KW-0472">Membrane</keyword>
<dbReference type="PRINTS" id="PR00119">
    <property type="entry name" value="CATATPASE"/>
</dbReference>
<evidence type="ECO:0000256" key="2">
    <source>
        <dbReference type="ARBA" id="ARBA00006024"/>
    </source>
</evidence>
<dbReference type="EC" id="3.6.3.3" evidence="12"/>
<evidence type="ECO:0000259" key="11">
    <source>
        <dbReference type="PROSITE" id="PS50846"/>
    </source>
</evidence>
<proteinExistence type="inferred from homology"/>
<dbReference type="NCBIfam" id="TIGR01512">
    <property type="entry name" value="ATPase-IB2_Cd"/>
    <property type="match status" value="1"/>
</dbReference>
<keyword evidence="4" id="KW-0479">Metal-binding</keyword>
<dbReference type="Pfam" id="PF00403">
    <property type="entry name" value="HMA"/>
    <property type="match status" value="1"/>
</dbReference>
<dbReference type="Gene3D" id="3.40.50.1000">
    <property type="entry name" value="HAD superfamily/HAD-like"/>
    <property type="match status" value="1"/>
</dbReference>
<dbReference type="NCBIfam" id="TIGR01525">
    <property type="entry name" value="ATPase-IB_hvy"/>
    <property type="match status" value="1"/>
</dbReference>
<dbReference type="EMBL" id="VSSQ01000121">
    <property type="protein sequence ID" value="MPL78956.1"/>
    <property type="molecule type" value="Genomic_DNA"/>
</dbReference>
<organism evidence="12">
    <name type="scientific">bioreactor metagenome</name>
    <dbReference type="NCBI Taxonomy" id="1076179"/>
    <lineage>
        <taxon>unclassified sequences</taxon>
        <taxon>metagenomes</taxon>
        <taxon>ecological metagenomes</taxon>
    </lineage>
</organism>
<evidence type="ECO:0000313" key="12">
    <source>
        <dbReference type="EMBL" id="MPL78956.1"/>
    </source>
</evidence>
<dbReference type="NCBIfam" id="TIGR01494">
    <property type="entry name" value="ATPase_P-type"/>
    <property type="match status" value="1"/>
</dbReference>
<dbReference type="SFLD" id="SFLDS00003">
    <property type="entry name" value="Haloacid_Dehalogenase"/>
    <property type="match status" value="1"/>
</dbReference>
<feature type="transmembrane region" description="Helical" evidence="10">
    <location>
        <begin position="190"/>
        <end position="211"/>
    </location>
</feature>
<dbReference type="InterPro" id="IPR006121">
    <property type="entry name" value="HMA_dom"/>
</dbReference>
<keyword evidence="8 10" id="KW-1133">Transmembrane helix</keyword>
<dbReference type="InterPro" id="IPR018303">
    <property type="entry name" value="ATPase_P-typ_P_site"/>
</dbReference>
<evidence type="ECO:0000256" key="5">
    <source>
        <dbReference type="ARBA" id="ARBA00022741"/>
    </source>
</evidence>
<dbReference type="PRINTS" id="PR00941">
    <property type="entry name" value="CDATPASE"/>
</dbReference>
<dbReference type="InterPro" id="IPR023298">
    <property type="entry name" value="ATPase_P-typ_TM_dom_sf"/>
</dbReference>
<dbReference type="Pfam" id="PF00122">
    <property type="entry name" value="E1-E2_ATPase"/>
    <property type="match status" value="1"/>
</dbReference>
<evidence type="ECO:0000256" key="4">
    <source>
        <dbReference type="ARBA" id="ARBA00022723"/>
    </source>
</evidence>
<dbReference type="Gene3D" id="3.40.1110.10">
    <property type="entry name" value="Calcium-transporting ATPase, cytoplasmic domain N"/>
    <property type="match status" value="1"/>
</dbReference>
<dbReference type="PROSITE" id="PS50846">
    <property type="entry name" value="HMA_2"/>
    <property type="match status" value="1"/>
</dbReference>
<dbReference type="CDD" id="cd00371">
    <property type="entry name" value="HMA"/>
    <property type="match status" value="1"/>
</dbReference>
<dbReference type="Gene3D" id="3.30.70.100">
    <property type="match status" value="1"/>
</dbReference>
<dbReference type="InterPro" id="IPR051014">
    <property type="entry name" value="Cation_Transport_ATPase_IB"/>
</dbReference>
<comment type="subcellular location">
    <subcellularLocation>
        <location evidence="1">Membrane</location>
        <topology evidence="1">Multi-pass membrane protein</topology>
    </subcellularLocation>
</comment>
<evidence type="ECO:0000256" key="10">
    <source>
        <dbReference type="SAM" id="Phobius"/>
    </source>
</evidence>
<dbReference type="InterPro" id="IPR036163">
    <property type="entry name" value="HMA_dom_sf"/>
</dbReference>
<dbReference type="SUPFAM" id="SSF56784">
    <property type="entry name" value="HAD-like"/>
    <property type="match status" value="1"/>
</dbReference>
<dbReference type="SUPFAM" id="SSF81665">
    <property type="entry name" value="Calcium ATPase, transmembrane domain M"/>
    <property type="match status" value="1"/>
</dbReference>
<evidence type="ECO:0000256" key="6">
    <source>
        <dbReference type="ARBA" id="ARBA00022840"/>
    </source>
</evidence>
<dbReference type="InterPro" id="IPR001757">
    <property type="entry name" value="P_typ_ATPase"/>
</dbReference>
<dbReference type="PANTHER" id="PTHR48085">
    <property type="entry name" value="CADMIUM/ZINC-TRANSPORTING ATPASE HMA2-RELATED"/>
    <property type="match status" value="1"/>
</dbReference>
<dbReference type="InterPro" id="IPR044492">
    <property type="entry name" value="P_typ_ATPase_HD_dom"/>
</dbReference>
<keyword evidence="5" id="KW-0547">Nucleotide-binding</keyword>
<dbReference type="InterPro" id="IPR027256">
    <property type="entry name" value="P-typ_ATPase_IB"/>
</dbReference>
<protein>
    <submittedName>
        <fullName evidence="12">Cadmium, zinc and cobalt-transporting ATPase</fullName>
        <ecNumber evidence="12">3.6.3.3</ecNumber>
    </submittedName>
</protein>
<dbReference type="InterPro" id="IPR036412">
    <property type="entry name" value="HAD-like_sf"/>
</dbReference>
<feature type="transmembrane region" description="Helical" evidence="10">
    <location>
        <begin position="162"/>
        <end position="184"/>
    </location>
</feature>
<dbReference type="Gene3D" id="2.70.150.10">
    <property type="entry name" value="Calcium-transporting ATPase, cytoplasmic transduction domain A"/>
    <property type="match status" value="1"/>
</dbReference>